<name>A0AAV2GEL0_9ROSI</name>
<proteinExistence type="predicted"/>
<reference evidence="1 2" key="1">
    <citation type="submission" date="2024-04" db="EMBL/GenBank/DDBJ databases">
        <authorList>
            <person name="Fracassetti M."/>
        </authorList>
    </citation>
    <scope>NUCLEOTIDE SEQUENCE [LARGE SCALE GENOMIC DNA]</scope>
</reference>
<sequence>MQGKYFKHKDGQIVAMKRTKHSSLWKAILKAMPLMESVAVWSIRNGKTTSFWHHPCMEHDLVLKDNTLQKDPSILDESSVADWVDDNGEWNWIKLQDIFPPNIMALIAEMEPPKDDPGEDKCIWGLERDDRFRLKYAYNLAADHLDPTGETFWKEFWKWKGPRRTKHFLWLVMHDHLLTNK</sequence>
<dbReference type="Proteomes" id="UP001497516">
    <property type="component" value="Chromosome 8"/>
</dbReference>
<keyword evidence="2" id="KW-1185">Reference proteome</keyword>
<organism evidence="1 2">
    <name type="scientific">Linum trigynum</name>
    <dbReference type="NCBI Taxonomy" id="586398"/>
    <lineage>
        <taxon>Eukaryota</taxon>
        <taxon>Viridiplantae</taxon>
        <taxon>Streptophyta</taxon>
        <taxon>Embryophyta</taxon>
        <taxon>Tracheophyta</taxon>
        <taxon>Spermatophyta</taxon>
        <taxon>Magnoliopsida</taxon>
        <taxon>eudicotyledons</taxon>
        <taxon>Gunneridae</taxon>
        <taxon>Pentapetalae</taxon>
        <taxon>rosids</taxon>
        <taxon>fabids</taxon>
        <taxon>Malpighiales</taxon>
        <taxon>Linaceae</taxon>
        <taxon>Linum</taxon>
    </lineage>
</organism>
<evidence type="ECO:0008006" key="3">
    <source>
        <dbReference type="Google" id="ProtNLM"/>
    </source>
</evidence>
<gene>
    <name evidence="1" type="ORF">LTRI10_LOCUS48158</name>
</gene>
<accession>A0AAV2GEL0</accession>
<protein>
    <recommendedName>
        <fullName evidence="3">Reverse transcriptase zinc-binding domain-containing protein</fullName>
    </recommendedName>
</protein>
<evidence type="ECO:0000313" key="2">
    <source>
        <dbReference type="Proteomes" id="UP001497516"/>
    </source>
</evidence>
<evidence type="ECO:0000313" key="1">
    <source>
        <dbReference type="EMBL" id="CAL1408577.1"/>
    </source>
</evidence>
<dbReference type="EMBL" id="OZ034821">
    <property type="protein sequence ID" value="CAL1408577.1"/>
    <property type="molecule type" value="Genomic_DNA"/>
</dbReference>
<dbReference type="AlphaFoldDB" id="A0AAV2GEL0"/>